<dbReference type="Proteomes" id="UP000247702">
    <property type="component" value="Unassembled WGS sequence"/>
</dbReference>
<evidence type="ECO:0000313" key="3">
    <source>
        <dbReference type="Proteomes" id="UP000247702"/>
    </source>
</evidence>
<proteinExistence type="predicted"/>
<feature type="compositionally biased region" description="Pro residues" evidence="1">
    <location>
        <begin position="154"/>
        <end position="165"/>
    </location>
</feature>
<dbReference type="EMBL" id="BEXD01004147">
    <property type="protein sequence ID" value="GBC07464.1"/>
    <property type="molecule type" value="Genomic_DNA"/>
</dbReference>
<dbReference type="AlphaFoldDB" id="A0A2Z6RXC6"/>
<sequence>MDSSTQETLYSEPEWFFRHHKDDIFKKIRIEATGIILANKKVFSELELDEQLMREFLAKNQDVMQLVEMPESIKYRPKSLLLAFFIATLLGRFVKDCKYHDWEICAANLETQPPVQQQSTTPDIANFQQIQHQSDSMNLDDTIGDTVDLVPSTPHRPNPITPPATPLSRSQKKSARKKLKKLQKQQQQPDNNPFIVPSNQSPERTPSSSKVVTSNIVPPQPVTPSKSSDSKKPLEQPQNTSDKKRKQELLADNFNNSNLILTGYCPQQEEQAQLLDLIVYDIPAKWDSYTLLGNLSFWGKIVSISTRVHKKYLSARVRLIPNHACLKAYNGGEWSVGLGGIPVRWFPASWNLSERKQREKFQAVITDILADMTESSLFPNCTPSRFLAESGMKSFKIIKESSRQRKLIEYFATWEQVSKCIIRIGNTGNTSRRFKPSHPNTNQQFLDNHRRHNQNKKENTSSNSGSTYKKNSRSKSNQSNRPDVKHLVAGLKALLEQFI</sequence>
<feature type="compositionally biased region" description="Basic residues" evidence="1">
    <location>
        <begin position="170"/>
        <end position="183"/>
    </location>
</feature>
<evidence type="ECO:0000313" key="2">
    <source>
        <dbReference type="EMBL" id="GBC07464.1"/>
    </source>
</evidence>
<name>A0A2Z6RXC6_9GLOM</name>
<feature type="region of interest" description="Disordered" evidence="1">
    <location>
        <begin position="428"/>
        <end position="484"/>
    </location>
</feature>
<reference evidence="2 3" key="1">
    <citation type="submission" date="2017-11" db="EMBL/GenBank/DDBJ databases">
        <title>The genome of Rhizophagus clarus HR1 reveals common genetic basis of auxotrophy among arbuscular mycorrhizal fungi.</title>
        <authorList>
            <person name="Kobayashi Y."/>
        </authorList>
    </citation>
    <scope>NUCLEOTIDE SEQUENCE [LARGE SCALE GENOMIC DNA]</scope>
    <source>
        <strain evidence="2 3">HR1</strain>
    </source>
</reference>
<comment type="caution">
    <text evidence="2">The sequence shown here is derived from an EMBL/GenBank/DDBJ whole genome shotgun (WGS) entry which is preliminary data.</text>
</comment>
<gene>
    <name evidence="2" type="ORF">RclHR1_07490009</name>
</gene>
<evidence type="ECO:0000256" key="1">
    <source>
        <dbReference type="SAM" id="MobiDB-lite"/>
    </source>
</evidence>
<keyword evidence="3" id="KW-1185">Reference proteome</keyword>
<feature type="region of interest" description="Disordered" evidence="1">
    <location>
        <begin position="135"/>
        <end position="246"/>
    </location>
</feature>
<accession>A0A2Z6RXC6</accession>
<organism evidence="2 3">
    <name type="scientific">Rhizophagus clarus</name>
    <dbReference type="NCBI Taxonomy" id="94130"/>
    <lineage>
        <taxon>Eukaryota</taxon>
        <taxon>Fungi</taxon>
        <taxon>Fungi incertae sedis</taxon>
        <taxon>Mucoromycota</taxon>
        <taxon>Glomeromycotina</taxon>
        <taxon>Glomeromycetes</taxon>
        <taxon>Glomerales</taxon>
        <taxon>Glomeraceae</taxon>
        <taxon>Rhizophagus</taxon>
    </lineage>
</organism>
<protein>
    <submittedName>
        <fullName evidence="2">Uncharacterized protein</fullName>
    </submittedName>
</protein>
<feature type="compositionally biased region" description="Polar residues" evidence="1">
    <location>
        <begin position="197"/>
        <end position="227"/>
    </location>
</feature>